<feature type="signal peptide" evidence="2">
    <location>
        <begin position="1"/>
        <end position="20"/>
    </location>
</feature>
<evidence type="ECO:0000256" key="1">
    <source>
        <dbReference type="SAM" id="MobiDB-lite"/>
    </source>
</evidence>
<dbReference type="SUPFAM" id="SSF48403">
    <property type="entry name" value="Ankyrin repeat"/>
    <property type="match status" value="1"/>
</dbReference>
<dbReference type="OrthoDB" id="7464126at2759"/>
<evidence type="ECO:0000313" key="3">
    <source>
        <dbReference type="EMBL" id="PVI02011.1"/>
    </source>
</evidence>
<feature type="region of interest" description="Disordered" evidence="1">
    <location>
        <begin position="19"/>
        <end position="73"/>
    </location>
</feature>
<keyword evidence="4" id="KW-1185">Reference proteome</keyword>
<dbReference type="EMBL" id="KZ805348">
    <property type="protein sequence ID" value="PVI02011.1"/>
    <property type="molecule type" value="Genomic_DNA"/>
</dbReference>
<sequence length="469" mass="52651">MYCILRNLILPSLPLAVARGDYEPPHTAVRPRSERTRQDSSKGETEHHTSSQSTDSSSSESSTSGDETLDITQPPKIHRKRFELAAYLGDMPVLRQCLLQLKPGRNTSSFEFSCISAASSGQVEALKFLMTEGHKFIDLHHFANHDVTDLLLSTIKGGHVEAFLFVLSWYTKNCNSERLKDEPKWGKDEREWHKVLEASAKVKETRFMASLLETVPVCSQLDAMAFTLLVAIGHDELGVAAVLWNHLFQSSPLLVQPDYPYPIQRVLFLQPYVNTSSDDDRKRAEFQLRGLVYLSHQQSNCEIRPKLLEVIDQAGFDDAFFCTLLVDACKQGLASSLDLLKFTQERRVIRSEIVNEIISVVMFWGHTEILRFIFEELLAESSLDELATSLNDSLIVAAFQGRYKIIKYVLGSGGLMDLVSDVELLQNRILAAAAEGGHLRIVRLCLTERADANTPVPPMPYVGTPDDVR</sequence>
<accession>A0A2V1DV15</accession>
<dbReference type="Proteomes" id="UP000244855">
    <property type="component" value="Unassembled WGS sequence"/>
</dbReference>
<gene>
    <name evidence="3" type="ORF">DM02DRAFT_627080</name>
</gene>
<feature type="compositionally biased region" description="Low complexity" evidence="1">
    <location>
        <begin position="50"/>
        <end position="66"/>
    </location>
</feature>
<feature type="chain" id="PRO_5015846941" description="Ankyrin" evidence="2">
    <location>
        <begin position="21"/>
        <end position="469"/>
    </location>
</feature>
<protein>
    <recommendedName>
        <fullName evidence="5">Ankyrin</fullName>
    </recommendedName>
</protein>
<proteinExistence type="predicted"/>
<reference evidence="3 4" key="1">
    <citation type="journal article" date="2018" name="Sci. Rep.">
        <title>Comparative genomics provides insights into the lifestyle and reveals functional heterogeneity of dark septate endophytic fungi.</title>
        <authorList>
            <person name="Knapp D.G."/>
            <person name="Nemeth J.B."/>
            <person name="Barry K."/>
            <person name="Hainaut M."/>
            <person name="Henrissat B."/>
            <person name="Johnson J."/>
            <person name="Kuo A."/>
            <person name="Lim J.H.P."/>
            <person name="Lipzen A."/>
            <person name="Nolan M."/>
            <person name="Ohm R.A."/>
            <person name="Tamas L."/>
            <person name="Grigoriev I.V."/>
            <person name="Spatafora J.W."/>
            <person name="Nagy L.G."/>
            <person name="Kovacs G.M."/>
        </authorList>
    </citation>
    <scope>NUCLEOTIDE SEQUENCE [LARGE SCALE GENOMIC DNA]</scope>
    <source>
        <strain evidence="3 4">DSE2036</strain>
    </source>
</reference>
<keyword evidence="2" id="KW-0732">Signal</keyword>
<evidence type="ECO:0008006" key="5">
    <source>
        <dbReference type="Google" id="ProtNLM"/>
    </source>
</evidence>
<dbReference type="AlphaFoldDB" id="A0A2V1DV15"/>
<name>A0A2V1DV15_9PLEO</name>
<evidence type="ECO:0000313" key="4">
    <source>
        <dbReference type="Proteomes" id="UP000244855"/>
    </source>
</evidence>
<organism evidence="3 4">
    <name type="scientific">Periconia macrospinosa</name>
    <dbReference type="NCBI Taxonomy" id="97972"/>
    <lineage>
        <taxon>Eukaryota</taxon>
        <taxon>Fungi</taxon>
        <taxon>Dikarya</taxon>
        <taxon>Ascomycota</taxon>
        <taxon>Pezizomycotina</taxon>
        <taxon>Dothideomycetes</taxon>
        <taxon>Pleosporomycetidae</taxon>
        <taxon>Pleosporales</taxon>
        <taxon>Massarineae</taxon>
        <taxon>Periconiaceae</taxon>
        <taxon>Periconia</taxon>
    </lineage>
</organism>
<feature type="compositionally biased region" description="Basic and acidic residues" evidence="1">
    <location>
        <begin position="31"/>
        <end position="49"/>
    </location>
</feature>
<dbReference type="InterPro" id="IPR036770">
    <property type="entry name" value="Ankyrin_rpt-contain_sf"/>
</dbReference>
<evidence type="ECO:0000256" key="2">
    <source>
        <dbReference type="SAM" id="SignalP"/>
    </source>
</evidence>
<dbReference type="Gene3D" id="1.25.40.20">
    <property type="entry name" value="Ankyrin repeat-containing domain"/>
    <property type="match status" value="1"/>
</dbReference>